<keyword evidence="2" id="KW-1185">Reference proteome</keyword>
<accession>A0A6N7RLS8</accession>
<evidence type="ECO:0000313" key="1">
    <source>
        <dbReference type="EMBL" id="MRX81982.1"/>
    </source>
</evidence>
<name>A0A6N7RLS8_9ACTN</name>
<gene>
    <name evidence="1" type="ORF">GJG86_05700</name>
</gene>
<reference evidence="2" key="1">
    <citation type="submission" date="2019-08" db="EMBL/GenBank/DDBJ databases">
        <title>Arthrobacter sp. nov., isolated from plateau pika and Tibetan wild ass.</title>
        <authorList>
            <person name="Ge Y."/>
        </authorList>
    </citation>
    <scope>NUCLEOTIDE SEQUENCE [LARGE SCALE GENOMIC DNA]</scope>
    <source>
        <strain evidence="2">HF-4214</strain>
    </source>
</reference>
<comment type="caution">
    <text evidence="1">The sequence shown here is derived from an EMBL/GenBank/DDBJ whole genome shotgun (WGS) entry which is preliminary data.</text>
</comment>
<dbReference type="Proteomes" id="UP000438093">
    <property type="component" value="Unassembled WGS sequence"/>
</dbReference>
<dbReference type="PROSITE" id="PS51257">
    <property type="entry name" value="PROKAR_LIPOPROTEIN"/>
    <property type="match status" value="1"/>
</dbReference>
<sequence>MGMLERTRTRMWTRWASVLVGLCVGAACCAGLMAGCALSGPSVDPEDQVANWAPDPSNYDFHLLLDEAWAHGDSLTYASGEPFAVPNDETGIAFVGVEDGIARFRANLTCEGGDPWELYFAWGDVPDVGFVDAGMPFDGASSAEQTAFGQPYFPASTMTVFRCLVFDDLEPGPVQLDLLARVPDEALEGDVAQQAAAAARRFEQTALTVDGTFKSGGMTSTSYRLALAEGFEDEVRAQVAGEATGAPLFTMQRLAYDEIPDVAWPNCWSALMREQSEGQRASRNAALPA</sequence>
<dbReference type="RefSeq" id="WP_154332862.1">
    <property type="nucleotide sequence ID" value="NZ_VTFY01000003.1"/>
</dbReference>
<dbReference type="EMBL" id="VTFY01000003">
    <property type="protein sequence ID" value="MRX81982.1"/>
    <property type="molecule type" value="Genomic_DNA"/>
</dbReference>
<dbReference type="AlphaFoldDB" id="A0A6N7RLS8"/>
<proteinExistence type="predicted"/>
<protein>
    <submittedName>
        <fullName evidence="1">Uncharacterized protein</fullName>
    </submittedName>
</protein>
<evidence type="ECO:0000313" key="2">
    <source>
        <dbReference type="Proteomes" id="UP000438093"/>
    </source>
</evidence>
<organism evidence="1 2">
    <name type="scientific">Eggerthella guodeyinii</name>
    <dbReference type="NCBI Taxonomy" id="2690837"/>
    <lineage>
        <taxon>Bacteria</taxon>
        <taxon>Bacillati</taxon>
        <taxon>Actinomycetota</taxon>
        <taxon>Coriobacteriia</taxon>
        <taxon>Eggerthellales</taxon>
        <taxon>Eggerthellaceae</taxon>
        <taxon>Eggerthella</taxon>
    </lineage>
</organism>